<dbReference type="NCBIfam" id="TIGR00251">
    <property type="entry name" value="DUF167 family protein"/>
    <property type="match status" value="1"/>
</dbReference>
<comment type="caution">
    <text evidence="3">The sequence shown here is derived from an EMBL/GenBank/DDBJ whole genome shotgun (WGS) entry which is preliminary data.</text>
</comment>
<evidence type="ECO:0000256" key="2">
    <source>
        <dbReference type="SAM" id="MobiDB-lite"/>
    </source>
</evidence>
<evidence type="ECO:0000313" key="3">
    <source>
        <dbReference type="EMBL" id="KAJ8974938.1"/>
    </source>
</evidence>
<dbReference type="Gene3D" id="3.30.1200.10">
    <property type="entry name" value="YggU-like"/>
    <property type="match status" value="1"/>
</dbReference>
<dbReference type="HAMAP" id="MF_00634">
    <property type="entry name" value="UPF0235"/>
    <property type="match status" value="1"/>
</dbReference>
<dbReference type="EMBL" id="JAPWTJ010000906">
    <property type="protein sequence ID" value="KAJ8974938.1"/>
    <property type="molecule type" value="Genomic_DNA"/>
</dbReference>
<organism evidence="3 4">
    <name type="scientific">Molorchus minor</name>
    <dbReference type="NCBI Taxonomy" id="1323400"/>
    <lineage>
        <taxon>Eukaryota</taxon>
        <taxon>Metazoa</taxon>
        <taxon>Ecdysozoa</taxon>
        <taxon>Arthropoda</taxon>
        <taxon>Hexapoda</taxon>
        <taxon>Insecta</taxon>
        <taxon>Pterygota</taxon>
        <taxon>Neoptera</taxon>
        <taxon>Endopterygota</taxon>
        <taxon>Coleoptera</taxon>
        <taxon>Polyphaga</taxon>
        <taxon>Cucujiformia</taxon>
        <taxon>Chrysomeloidea</taxon>
        <taxon>Cerambycidae</taxon>
        <taxon>Lamiinae</taxon>
        <taxon>Monochamini</taxon>
        <taxon>Molorchus</taxon>
    </lineage>
</organism>
<dbReference type="PANTHER" id="PTHR13420:SF7">
    <property type="entry name" value="UPF0235 PROTEIN C15ORF40"/>
    <property type="match status" value="1"/>
</dbReference>
<feature type="compositionally biased region" description="Basic and acidic residues" evidence="2">
    <location>
        <begin position="9"/>
        <end position="19"/>
    </location>
</feature>
<dbReference type="SMART" id="SM01152">
    <property type="entry name" value="DUF167"/>
    <property type="match status" value="1"/>
</dbReference>
<dbReference type="Pfam" id="PF02594">
    <property type="entry name" value="DUF167"/>
    <property type="match status" value="1"/>
</dbReference>
<evidence type="ECO:0000313" key="4">
    <source>
        <dbReference type="Proteomes" id="UP001162164"/>
    </source>
</evidence>
<dbReference type="InterPro" id="IPR003746">
    <property type="entry name" value="DUF167"/>
</dbReference>
<keyword evidence="4" id="KW-1185">Reference proteome</keyword>
<evidence type="ECO:0000256" key="1">
    <source>
        <dbReference type="ARBA" id="ARBA00010364"/>
    </source>
</evidence>
<protein>
    <submittedName>
        <fullName evidence="3">Uncharacterized protein</fullName>
    </submittedName>
</protein>
<comment type="similarity">
    <text evidence="1">Belongs to the UPF0235 family.</text>
</comment>
<proteinExistence type="inferred from homology"/>
<name>A0ABQ9JAE4_9CUCU</name>
<dbReference type="SUPFAM" id="SSF69786">
    <property type="entry name" value="YggU-like"/>
    <property type="match status" value="1"/>
</dbReference>
<reference evidence="3" key="1">
    <citation type="journal article" date="2023" name="Insect Mol. Biol.">
        <title>Genome sequencing provides insights into the evolution of gene families encoding plant cell wall-degrading enzymes in longhorned beetles.</title>
        <authorList>
            <person name="Shin N.R."/>
            <person name="Okamura Y."/>
            <person name="Kirsch R."/>
            <person name="Pauchet Y."/>
        </authorList>
    </citation>
    <scope>NUCLEOTIDE SEQUENCE</scope>
    <source>
        <strain evidence="3">MMC_N1</strain>
    </source>
</reference>
<dbReference type="InterPro" id="IPR036591">
    <property type="entry name" value="YggU-like_sf"/>
</dbReference>
<gene>
    <name evidence="3" type="ORF">NQ317_012918</name>
</gene>
<feature type="region of interest" description="Disordered" evidence="2">
    <location>
        <begin position="1"/>
        <end position="22"/>
    </location>
</feature>
<accession>A0ABQ9JAE4</accession>
<dbReference type="Proteomes" id="UP001162164">
    <property type="component" value="Unassembled WGS sequence"/>
</dbReference>
<dbReference type="PANTHER" id="PTHR13420">
    <property type="entry name" value="UPF0235 PROTEIN C15ORF40"/>
    <property type="match status" value="1"/>
</dbReference>
<sequence>MPKKNKKTVAKEHNPKEESSAISLDKSNNIIIQVLAKPGAKQNGITGITVEGVGIQINAPPSEGEANTELVKYVASVLGLRKSDVIFERGFKSRSKILKITGNITLDEVVKKIADEVATA</sequence>